<feature type="domain" description="PWWP" evidence="19">
    <location>
        <begin position="544"/>
        <end position="606"/>
    </location>
</feature>
<dbReference type="GO" id="GO:0042054">
    <property type="term" value="F:histone methyltransferase activity"/>
    <property type="evidence" value="ECO:0007669"/>
    <property type="project" value="InterPro"/>
</dbReference>
<dbReference type="GO" id="GO:0008270">
    <property type="term" value="F:zinc ion binding"/>
    <property type="evidence" value="ECO:0007669"/>
    <property type="project" value="UniProtKB-KW"/>
</dbReference>
<evidence type="ECO:0000259" key="20">
    <source>
        <dbReference type="PROSITE" id="PS51215"/>
    </source>
</evidence>
<dbReference type="SMART" id="SM00317">
    <property type="entry name" value="SET"/>
    <property type="match status" value="1"/>
</dbReference>
<gene>
    <name evidence="21" type="ORF">CDAUBV1_LOCUS4462</name>
</gene>
<dbReference type="GO" id="GO:0032259">
    <property type="term" value="P:methylation"/>
    <property type="evidence" value="ECO:0007669"/>
    <property type="project" value="UniProtKB-KW"/>
</dbReference>
<keyword evidence="12" id="KW-0805">Transcription regulation</keyword>
<evidence type="ECO:0000256" key="11">
    <source>
        <dbReference type="ARBA" id="ARBA00022853"/>
    </source>
</evidence>
<organism evidence="21 22">
    <name type="scientific">Calicophoron daubneyi</name>
    <name type="common">Rumen fluke</name>
    <name type="synonym">Paramphistomum daubneyi</name>
    <dbReference type="NCBI Taxonomy" id="300641"/>
    <lineage>
        <taxon>Eukaryota</taxon>
        <taxon>Metazoa</taxon>
        <taxon>Spiralia</taxon>
        <taxon>Lophotrochozoa</taxon>
        <taxon>Platyhelminthes</taxon>
        <taxon>Trematoda</taxon>
        <taxon>Digenea</taxon>
        <taxon>Plagiorchiida</taxon>
        <taxon>Pronocephalata</taxon>
        <taxon>Paramphistomoidea</taxon>
        <taxon>Paramphistomidae</taxon>
        <taxon>Calicophoron</taxon>
    </lineage>
</organism>
<feature type="compositionally biased region" description="Polar residues" evidence="16">
    <location>
        <begin position="1043"/>
        <end position="1053"/>
    </location>
</feature>
<keyword evidence="13" id="KW-0804">Transcription</keyword>
<feature type="region of interest" description="Disordered" evidence="16">
    <location>
        <begin position="942"/>
        <end position="998"/>
    </location>
</feature>
<feature type="compositionally biased region" description="Low complexity" evidence="16">
    <location>
        <begin position="969"/>
        <end position="981"/>
    </location>
</feature>
<accession>A0AAV2T4Y3</accession>
<evidence type="ECO:0000259" key="17">
    <source>
        <dbReference type="PROSITE" id="PS50016"/>
    </source>
</evidence>
<dbReference type="CDD" id="cd15565">
    <property type="entry name" value="PHD2_NSD"/>
    <property type="match status" value="1"/>
</dbReference>
<evidence type="ECO:0008006" key="23">
    <source>
        <dbReference type="Google" id="ProtNLM"/>
    </source>
</evidence>
<evidence type="ECO:0000256" key="9">
    <source>
        <dbReference type="ARBA" id="ARBA00022771"/>
    </source>
</evidence>
<evidence type="ECO:0000256" key="4">
    <source>
        <dbReference type="ARBA" id="ARBA00022603"/>
    </source>
</evidence>
<keyword evidence="3" id="KW-0158">Chromosome</keyword>
<keyword evidence="6" id="KW-0949">S-adenosyl-L-methionine</keyword>
<keyword evidence="7" id="KW-0479">Metal-binding</keyword>
<evidence type="ECO:0000313" key="21">
    <source>
        <dbReference type="EMBL" id="CAL5131931.1"/>
    </source>
</evidence>
<dbReference type="CDD" id="cd05838">
    <property type="entry name" value="PWWP_NSD_rpt2"/>
    <property type="match status" value="1"/>
</dbReference>
<dbReference type="InterPro" id="IPR046341">
    <property type="entry name" value="SET_dom_sf"/>
</dbReference>
<dbReference type="PROSITE" id="PS51215">
    <property type="entry name" value="AWS"/>
    <property type="match status" value="1"/>
</dbReference>
<keyword evidence="4" id="KW-0489">Methyltransferase</keyword>
<feature type="domain" description="PWWP" evidence="19">
    <location>
        <begin position="10"/>
        <end position="72"/>
    </location>
</feature>
<name>A0AAV2T4Y3_CALDB</name>
<dbReference type="InterPro" id="IPR006560">
    <property type="entry name" value="AWS_dom"/>
</dbReference>
<feature type="domain" description="AWS" evidence="20">
    <location>
        <begin position="715"/>
        <end position="769"/>
    </location>
</feature>
<keyword evidence="9 15" id="KW-0863">Zinc-finger</keyword>
<dbReference type="InterPro" id="IPR059153">
    <property type="entry name" value="NSD_PHD-1st"/>
</dbReference>
<evidence type="ECO:0000256" key="10">
    <source>
        <dbReference type="ARBA" id="ARBA00022833"/>
    </source>
</evidence>
<feature type="region of interest" description="Disordered" evidence="16">
    <location>
        <begin position="1208"/>
        <end position="1319"/>
    </location>
</feature>
<dbReference type="InterPro" id="IPR055198">
    <property type="entry name" value="NSD_PHD"/>
</dbReference>
<dbReference type="Pfam" id="PF22908">
    <property type="entry name" value="PHD_NSD"/>
    <property type="match status" value="1"/>
</dbReference>
<dbReference type="Gene3D" id="2.30.30.140">
    <property type="match status" value="2"/>
</dbReference>
<dbReference type="Gene3D" id="2.170.270.10">
    <property type="entry name" value="SET domain"/>
    <property type="match status" value="1"/>
</dbReference>
<evidence type="ECO:0000256" key="5">
    <source>
        <dbReference type="ARBA" id="ARBA00022679"/>
    </source>
</evidence>
<feature type="compositionally biased region" description="Polar residues" evidence="16">
    <location>
        <begin position="1210"/>
        <end position="1224"/>
    </location>
</feature>
<dbReference type="CDD" id="cd20144">
    <property type="entry name" value="PWWP_NSD_rpt1"/>
    <property type="match status" value="1"/>
</dbReference>
<dbReference type="InterPro" id="IPR000313">
    <property type="entry name" value="PWWP_dom"/>
</dbReference>
<sequence length="1319" mass="146029">MPDSEISYELGDIFWAKIGSHPWWPCMIYHAPDGGSYVREKGRATSYHVQFLGPFVERAWVHPASLIPFEGKKKFDEYVQEKLLTCKDKSEKAKFDSRSTSSSREGWVQSWKEAESAMNLPPDKRIEKFGRITVKCQAKLLTKAEESGMLKLMSNVPLTLEEEAESLSTYLREEIESRTEKNPEVDRKVLEEELRTQWPSFDITTKRTYLHDKLGIFQSSANQAEKNTRKSKMALEKTPKSTTKRPSENAAKSTKKKSTEPSVKRDSDDRELDIEIHRLIVSPAQYRFQPVCPACEVYSNVPGQMFKCRGPCGRLMHPSCMRYKTPPPAENSRPDKFRCSECLSEEYLCRICGKPADTNKGGIGPVFPCQTRGCGRYFHRDCVLQWPGIISRPPPNEAKSARLSHFHLVQCPAHICNTCYLESSDDDPAHVPKCGPKETALLQCVRCPAAFHTGDLCTPAGSVEVSLSHIVCPRHYDETLIGSGSFKTMHPSWCFECFSGASDKVLCQTCPTTYHKECLKPSFGELAGDKFTCESCRRGLFPRYAQIIWAKIVQFRWWPCEIIHARNAPINILNMSHPEGTFPIHFLGSDEYQWISRGCVLPYEIGLKSTAAKDPNGTKSVDRAFSRALKRAPRAHQLYVNHVLRRGLPLTSMHAPQLPEEELLPPASMDAGVAIPEKLDEDQKVKAMANVSGIKNNYYSGDWQPKVHETFAPNVPTTTCSCNSVSDGNVSECSIKSGCIHAQAHVECDSKICGFGTKDCGNRQFASLAITDEDDRFLVFRTVNRGFGLKTKIPLNRDVLAAEYVGEVIDVDEANRRLVDALGPSALANVTSSRKEFQPISETYLARFSTDSPFVLDASKQGNLSRFINHSCEPNLVASCWLVDGLPRLGLFSTREISANEELTVNYINAQFLSTGLMGATSLCLCGADSCSSTLHLPISFTTPSPEGGDQACASQTDKRKSKKPEDVSAAPLAPATPASANHAQASTTPLPTSKSKDTQPFSVVSLLAAATTHNARRERPLIQPTTAAARASKHKSAPPNSPNSSIDQNSNLMIRPSPHEDFCYRCGDGGELLLCDKATCPKAFHLHCLGLSSPPAGIWYCPWHYCDQCGRPSTHLCWRCPNSYCEEHATEDKVQVDDLDKERWGLVKSGLNNVNTPSIVSSFHWICADHVGLKIEGPGHRPNLLSPKLHPSSDSNIKELLQAAEKGTATKNSGNHPKTPSLSRTEETENVEPTQKPLDSKTENVANSGSEPEVRRVEPLKVTLKRRLKAENNAKGNGAVSGDEGSEKGSEPLRKRPAIASPPLDKKRARVSKEIALK</sequence>
<keyword evidence="8" id="KW-0677">Repeat</keyword>
<evidence type="ECO:0000256" key="1">
    <source>
        <dbReference type="ARBA" id="ARBA00004123"/>
    </source>
</evidence>
<protein>
    <recommendedName>
        <fullName evidence="23">Histone-lysine N-methyltransferase NSD2</fullName>
    </recommendedName>
</protein>
<dbReference type="InterPro" id="IPR013083">
    <property type="entry name" value="Znf_RING/FYVE/PHD"/>
</dbReference>
<evidence type="ECO:0000256" key="2">
    <source>
        <dbReference type="ARBA" id="ARBA00004286"/>
    </source>
</evidence>
<dbReference type="InterPro" id="IPR019787">
    <property type="entry name" value="Znf_PHD-finger"/>
</dbReference>
<feature type="compositionally biased region" description="Basic and acidic residues" evidence="16">
    <location>
        <begin position="1286"/>
        <end position="1295"/>
    </location>
</feature>
<dbReference type="CDD" id="cd15566">
    <property type="entry name" value="PHD3_NSD"/>
    <property type="match status" value="1"/>
</dbReference>
<dbReference type="SUPFAM" id="SSF57903">
    <property type="entry name" value="FYVE/PHD zinc finger"/>
    <property type="match status" value="3"/>
</dbReference>
<keyword evidence="14" id="KW-0539">Nucleus</keyword>
<evidence type="ECO:0000256" key="3">
    <source>
        <dbReference type="ARBA" id="ARBA00022454"/>
    </source>
</evidence>
<dbReference type="GO" id="GO:0005634">
    <property type="term" value="C:nucleus"/>
    <property type="evidence" value="ECO:0007669"/>
    <property type="project" value="UniProtKB-SubCell"/>
</dbReference>
<evidence type="ECO:0000256" key="13">
    <source>
        <dbReference type="ARBA" id="ARBA00023163"/>
    </source>
</evidence>
<evidence type="ECO:0000256" key="8">
    <source>
        <dbReference type="ARBA" id="ARBA00022737"/>
    </source>
</evidence>
<dbReference type="InterPro" id="IPR041306">
    <property type="entry name" value="C5HCH"/>
</dbReference>
<keyword evidence="5" id="KW-0808">Transferase</keyword>
<evidence type="ECO:0000256" key="15">
    <source>
        <dbReference type="PROSITE-ProRule" id="PRU00146"/>
    </source>
</evidence>
<dbReference type="Pfam" id="PF17982">
    <property type="entry name" value="C5HCH"/>
    <property type="match status" value="1"/>
</dbReference>
<feature type="domain" description="PHD-type" evidence="17">
    <location>
        <begin position="1061"/>
        <end position="1108"/>
    </location>
</feature>
<dbReference type="PROSITE" id="PS50812">
    <property type="entry name" value="PWWP"/>
    <property type="match status" value="2"/>
</dbReference>
<feature type="compositionally biased region" description="Basic and acidic residues" evidence="16">
    <location>
        <begin position="257"/>
        <end position="269"/>
    </location>
</feature>
<dbReference type="Pfam" id="PF00855">
    <property type="entry name" value="PWWP"/>
    <property type="match status" value="2"/>
</dbReference>
<dbReference type="InterPro" id="IPR050777">
    <property type="entry name" value="SET2_Histone-Lys_MeTrsfase"/>
</dbReference>
<comment type="caution">
    <text evidence="21">The sequence shown here is derived from an EMBL/GenBank/DDBJ whole genome shotgun (WGS) entry which is preliminary data.</text>
</comment>
<dbReference type="PROSITE" id="PS50280">
    <property type="entry name" value="SET"/>
    <property type="match status" value="1"/>
</dbReference>
<dbReference type="InterPro" id="IPR001214">
    <property type="entry name" value="SET_dom"/>
</dbReference>
<dbReference type="Pfam" id="PF00856">
    <property type="entry name" value="SET"/>
    <property type="match status" value="1"/>
</dbReference>
<reference evidence="21" key="1">
    <citation type="submission" date="2024-06" db="EMBL/GenBank/DDBJ databases">
        <authorList>
            <person name="Liu X."/>
            <person name="Lenzi L."/>
            <person name="Haldenby T S."/>
            <person name="Uol C."/>
        </authorList>
    </citation>
    <scope>NUCLEOTIDE SEQUENCE</scope>
</reference>
<dbReference type="PROSITE" id="PS50016">
    <property type="entry name" value="ZF_PHD_2"/>
    <property type="match status" value="1"/>
</dbReference>
<evidence type="ECO:0000256" key="7">
    <source>
        <dbReference type="ARBA" id="ARBA00022723"/>
    </source>
</evidence>
<dbReference type="InterPro" id="IPR011011">
    <property type="entry name" value="Znf_FYVE_PHD"/>
</dbReference>
<evidence type="ECO:0000256" key="12">
    <source>
        <dbReference type="ARBA" id="ARBA00023015"/>
    </source>
</evidence>
<dbReference type="CDD" id="cd15568">
    <property type="entry name" value="PHD5_NSD"/>
    <property type="match status" value="1"/>
</dbReference>
<feature type="domain" description="SET" evidence="18">
    <location>
        <begin position="775"/>
        <end position="908"/>
    </location>
</feature>
<dbReference type="Gene3D" id="3.30.40.10">
    <property type="entry name" value="Zinc/RING finger domain, C3HC4 (zinc finger)"/>
    <property type="match status" value="3"/>
</dbReference>
<proteinExistence type="predicted"/>
<dbReference type="Proteomes" id="UP001497525">
    <property type="component" value="Unassembled WGS sequence"/>
</dbReference>
<keyword evidence="11" id="KW-0156">Chromatin regulator</keyword>
<dbReference type="SUPFAM" id="SSF82199">
    <property type="entry name" value="SET domain"/>
    <property type="match status" value="1"/>
</dbReference>
<dbReference type="Pfam" id="PF23004">
    <property type="entry name" value="PHDvar_NSD"/>
    <property type="match status" value="1"/>
</dbReference>
<evidence type="ECO:0000259" key="19">
    <source>
        <dbReference type="PROSITE" id="PS50812"/>
    </source>
</evidence>
<dbReference type="SMART" id="SM00249">
    <property type="entry name" value="PHD"/>
    <property type="match status" value="4"/>
</dbReference>
<dbReference type="EMBL" id="CAXLJL010000112">
    <property type="protein sequence ID" value="CAL5131931.1"/>
    <property type="molecule type" value="Genomic_DNA"/>
</dbReference>
<evidence type="ECO:0000313" key="22">
    <source>
        <dbReference type="Proteomes" id="UP001497525"/>
    </source>
</evidence>
<feature type="region of interest" description="Disordered" evidence="16">
    <location>
        <begin position="221"/>
        <end position="269"/>
    </location>
</feature>
<feature type="compositionally biased region" description="Polar residues" evidence="16">
    <location>
        <begin position="982"/>
        <end position="998"/>
    </location>
</feature>
<evidence type="ECO:0000256" key="16">
    <source>
        <dbReference type="SAM" id="MobiDB-lite"/>
    </source>
</evidence>
<dbReference type="SUPFAM" id="SSF63748">
    <property type="entry name" value="Tudor/PWWP/MBT"/>
    <property type="match status" value="2"/>
</dbReference>
<keyword evidence="10" id="KW-0862">Zinc</keyword>
<dbReference type="CDD" id="cd15489">
    <property type="entry name" value="PHD_SF"/>
    <property type="match status" value="1"/>
</dbReference>
<dbReference type="Pfam" id="PF23011">
    <property type="entry name" value="PHD-1st_NSD"/>
    <property type="match status" value="1"/>
</dbReference>
<dbReference type="InterPro" id="IPR001965">
    <property type="entry name" value="Znf_PHD"/>
</dbReference>
<dbReference type="InterPro" id="IPR055197">
    <property type="entry name" value="PHDvar_NSD"/>
</dbReference>
<feature type="region of interest" description="Disordered" evidence="16">
    <location>
        <begin position="1013"/>
        <end position="1053"/>
    </location>
</feature>
<dbReference type="PANTHER" id="PTHR22884">
    <property type="entry name" value="SET DOMAIN PROTEINS"/>
    <property type="match status" value="1"/>
</dbReference>
<evidence type="ECO:0000256" key="14">
    <source>
        <dbReference type="ARBA" id="ARBA00023242"/>
    </source>
</evidence>
<comment type="subcellular location">
    <subcellularLocation>
        <location evidence="2">Chromosome</location>
    </subcellularLocation>
    <subcellularLocation>
        <location evidence="1">Nucleus</location>
    </subcellularLocation>
</comment>
<dbReference type="SMART" id="SM00293">
    <property type="entry name" value="PWWP"/>
    <property type="match status" value="2"/>
</dbReference>
<evidence type="ECO:0000256" key="6">
    <source>
        <dbReference type="ARBA" id="ARBA00022691"/>
    </source>
</evidence>
<dbReference type="GO" id="GO:0005694">
    <property type="term" value="C:chromosome"/>
    <property type="evidence" value="ECO:0007669"/>
    <property type="project" value="UniProtKB-SubCell"/>
</dbReference>
<evidence type="ECO:0000259" key="18">
    <source>
        <dbReference type="PROSITE" id="PS50280"/>
    </source>
</evidence>